<organism evidence="2 3">
    <name type="scientific">Martelella mediterranea DSM 17316</name>
    <dbReference type="NCBI Taxonomy" id="1122214"/>
    <lineage>
        <taxon>Bacteria</taxon>
        <taxon>Pseudomonadati</taxon>
        <taxon>Pseudomonadota</taxon>
        <taxon>Alphaproteobacteria</taxon>
        <taxon>Hyphomicrobiales</taxon>
        <taxon>Aurantimonadaceae</taxon>
        <taxon>Martelella</taxon>
    </lineage>
</organism>
<dbReference type="RefSeq" id="WP_079920732.1">
    <property type="nucleotide sequence ID" value="NZ_AQWH01000020.1"/>
</dbReference>
<evidence type="ECO:0000313" key="3">
    <source>
        <dbReference type="Proteomes" id="UP000191135"/>
    </source>
</evidence>
<dbReference type="PANTHER" id="PTHR39426">
    <property type="entry name" value="HOMOLOGY TO DEATH-ON-CURING PROTEIN OF PHAGE P1"/>
    <property type="match status" value="1"/>
</dbReference>
<dbReference type="EMBL" id="CP020330">
    <property type="protein sequence ID" value="AQZ51000.1"/>
    <property type="molecule type" value="Genomic_DNA"/>
</dbReference>
<gene>
    <name evidence="2" type="primary">doc</name>
    <name evidence="2" type="ORF">Mame_01651</name>
</gene>
<dbReference type="STRING" id="1122214.Mame_01651"/>
<sequence length="133" mass="14513">MTGVAMKNWRWVEPAVIYAVHDRQLSEHGGSEGIRNADGIERALACPRNLAASGAPDASDLAAAYAFGLAKNHGFMDGNKRTAWIAARLFLADNGYRLRFQPVDAIQLMEGVAGGVIGEDELARWFRDRLVEA</sequence>
<proteinExistence type="predicted"/>
<dbReference type="NCBIfam" id="TIGR01550">
    <property type="entry name" value="DOC_P1"/>
    <property type="match status" value="1"/>
</dbReference>
<dbReference type="InterPro" id="IPR003812">
    <property type="entry name" value="Fido"/>
</dbReference>
<dbReference type="eggNOG" id="COG3654">
    <property type="taxonomic scope" value="Bacteria"/>
</dbReference>
<dbReference type="InterPro" id="IPR036597">
    <property type="entry name" value="Fido-like_dom_sf"/>
</dbReference>
<dbReference type="Pfam" id="PF02661">
    <property type="entry name" value="Fic"/>
    <property type="match status" value="1"/>
</dbReference>
<dbReference type="OrthoDB" id="9802752at2"/>
<dbReference type="AlphaFoldDB" id="A0A1U9Z032"/>
<keyword evidence="3" id="KW-1185">Reference proteome</keyword>
<name>A0A1U9Z032_9HYPH</name>
<dbReference type="InterPro" id="IPR053737">
    <property type="entry name" value="Type_II_TA_Toxin"/>
</dbReference>
<evidence type="ECO:0000313" key="2">
    <source>
        <dbReference type="EMBL" id="AQZ51000.1"/>
    </source>
</evidence>
<dbReference type="PROSITE" id="PS51459">
    <property type="entry name" value="FIDO"/>
    <property type="match status" value="1"/>
</dbReference>
<dbReference type="PIRSF" id="PIRSF018297">
    <property type="entry name" value="Doc"/>
    <property type="match status" value="1"/>
</dbReference>
<protein>
    <submittedName>
        <fullName evidence="2">Death on curing protein</fullName>
    </submittedName>
</protein>
<dbReference type="KEGG" id="mmed:Mame_01651"/>
<evidence type="ECO:0000259" key="1">
    <source>
        <dbReference type="PROSITE" id="PS51459"/>
    </source>
</evidence>
<dbReference type="Gene3D" id="1.20.120.1870">
    <property type="entry name" value="Fic/DOC protein, Fido domain"/>
    <property type="match status" value="1"/>
</dbReference>
<dbReference type="SUPFAM" id="SSF140931">
    <property type="entry name" value="Fic-like"/>
    <property type="match status" value="1"/>
</dbReference>
<feature type="domain" description="Fido" evidence="1">
    <location>
        <begin position="12"/>
        <end position="128"/>
    </location>
</feature>
<dbReference type="PANTHER" id="PTHR39426:SF1">
    <property type="entry name" value="HOMOLOGY TO DEATH-ON-CURING PROTEIN OF PHAGE P1"/>
    <property type="match status" value="1"/>
</dbReference>
<dbReference type="Proteomes" id="UP000191135">
    <property type="component" value="Chromosome"/>
</dbReference>
<dbReference type="InterPro" id="IPR006440">
    <property type="entry name" value="Doc"/>
</dbReference>
<dbReference type="GO" id="GO:0016301">
    <property type="term" value="F:kinase activity"/>
    <property type="evidence" value="ECO:0007669"/>
    <property type="project" value="InterPro"/>
</dbReference>
<accession>A0A1U9Z032</accession>
<reference evidence="2 3" key="1">
    <citation type="submission" date="2017-03" db="EMBL/GenBank/DDBJ databases">
        <title>Foreign affairs: Plasmid Transfer between Roseobacters and Rhizobia.</title>
        <authorList>
            <person name="Bartling P."/>
            <person name="Bunk B."/>
            <person name="Overmann J."/>
            <person name="Brinkmann H."/>
            <person name="Petersen J."/>
        </authorList>
    </citation>
    <scope>NUCLEOTIDE SEQUENCE [LARGE SCALE GENOMIC DNA]</scope>
    <source>
        <strain evidence="2 3">MACL11</strain>
    </source>
</reference>